<evidence type="ECO:0000259" key="1">
    <source>
        <dbReference type="PROSITE" id="PS51186"/>
    </source>
</evidence>
<name>A0A3D8TQT3_9LIST</name>
<dbReference type="Proteomes" id="UP000257055">
    <property type="component" value="Unassembled WGS sequence"/>
</dbReference>
<dbReference type="EMBL" id="LARY01000002">
    <property type="protein sequence ID" value="RDX00954.1"/>
    <property type="molecule type" value="Genomic_DNA"/>
</dbReference>
<dbReference type="CDD" id="cd04301">
    <property type="entry name" value="NAT_SF"/>
    <property type="match status" value="1"/>
</dbReference>
<gene>
    <name evidence="2" type="ORF">UR08_08300</name>
</gene>
<feature type="domain" description="N-acetyltransferase" evidence="1">
    <location>
        <begin position="3"/>
        <end position="161"/>
    </location>
</feature>
<dbReference type="RefSeq" id="WP_115753202.1">
    <property type="nucleotide sequence ID" value="NZ_LARY01000002.1"/>
</dbReference>
<dbReference type="Gene3D" id="3.40.630.30">
    <property type="match status" value="1"/>
</dbReference>
<keyword evidence="2" id="KW-0808">Transferase</keyword>
<dbReference type="SUPFAM" id="SSF55729">
    <property type="entry name" value="Acyl-CoA N-acyltransferases (Nat)"/>
    <property type="match status" value="1"/>
</dbReference>
<reference evidence="3" key="1">
    <citation type="submission" date="2015-04" db="EMBL/GenBank/DDBJ databases">
        <authorList>
            <person name="Schardt J."/>
            <person name="Mueller-Herbst S."/>
            <person name="Scherer S."/>
            <person name="Huptas C."/>
        </authorList>
    </citation>
    <scope>NUCLEOTIDE SEQUENCE [LARGE SCALE GENOMIC DNA]</scope>
    <source>
        <strain evidence="3">Kiel-L1</strain>
    </source>
</reference>
<dbReference type="InterPro" id="IPR016181">
    <property type="entry name" value="Acyl_CoA_acyltransferase"/>
</dbReference>
<comment type="caution">
    <text evidence="2">The sequence shown here is derived from an EMBL/GenBank/DDBJ whole genome shotgun (WGS) entry which is preliminary data.</text>
</comment>
<keyword evidence="3" id="KW-1185">Reference proteome</keyword>
<accession>A0A3D8TQT3</accession>
<organism evidence="2 3">
    <name type="scientific">Listeria kieliensis</name>
    <dbReference type="NCBI Taxonomy" id="1621700"/>
    <lineage>
        <taxon>Bacteria</taxon>
        <taxon>Bacillati</taxon>
        <taxon>Bacillota</taxon>
        <taxon>Bacilli</taxon>
        <taxon>Bacillales</taxon>
        <taxon>Listeriaceae</taxon>
        <taxon>Listeria</taxon>
    </lineage>
</organism>
<proteinExistence type="predicted"/>
<dbReference type="InterPro" id="IPR000182">
    <property type="entry name" value="GNAT_dom"/>
</dbReference>
<evidence type="ECO:0000313" key="2">
    <source>
        <dbReference type="EMBL" id="RDX00954.1"/>
    </source>
</evidence>
<dbReference type="PROSITE" id="PS51186">
    <property type="entry name" value="GNAT"/>
    <property type="match status" value="1"/>
</dbReference>
<dbReference type="AlphaFoldDB" id="A0A3D8TQT3"/>
<evidence type="ECO:0000313" key="3">
    <source>
        <dbReference type="Proteomes" id="UP000257055"/>
    </source>
</evidence>
<sequence length="166" mass="19270">MAINIRKAEIKDAEKIREVATSSFHDTYETIIPRETQDGFLEKFYNLATLENRISATPFVVLEKEGELIGFANFIELDKGKSELSAFYILPSEKEKGYGTQVLEEGIHLFNLPLPMFVNVEKGNDYAHQFYLQRGFVETERFVDDFYGYKLDTIRMHLTHNVEEES</sequence>
<dbReference type="GO" id="GO:0016747">
    <property type="term" value="F:acyltransferase activity, transferring groups other than amino-acyl groups"/>
    <property type="evidence" value="ECO:0007669"/>
    <property type="project" value="InterPro"/>
</dbReference>
<dbReference type="Pfam" id="PF00583">
    <property type="entry name" value="Acetyltransf_1"/>
    <property type="match status" value="1"/>
</dbReference>
<protein>
    <submittedName>
        <fullName evidence="2">GNAT family acetyltransferase</fullName>
    </submittedName>
</protein>